<name>A0AA36C3U9_9BILA</name>
<evidence type="ECO:0000313" key="3">
    <source>
        <dbReference type="EMBL" id="CAJ0557296.1"/>
    </source>
</evidence>
<evidence type="ECO:0000256" key="1">
    <source>
        <dbReference type="SAM" id="MobiDB-lite"/>
    </source>
</evidence>
<comment type="caution">
    <text evidence="3">The sequence shown here is derived from an EMBL/GenBank/DDBJ whole genome shotgun (WGS) entry which is preliminary data.</text>
</comment>
<feature type="region of interest" description="Disordered" evidence="1">
    <location>
        <begin position="45"/>
        <end position="65"/>
    </location>
</feature>
<proteinExistence type="predicted"/>
<feature type="domain" description="Glyceraldehyde 3-phosphate dehydrogenase catalytic" evidence="2">
    <location>
        <begin position="1"/>
        <end position="50"/>
    </location>
</feature>
<accession>A0AA36C3U9</accession>
<organism evidence="3 4">
    <name type="scientific">Mesorhabditis spiculigera</name>
    <dbReference type="NCBI Taxonomy" id="96644"/>
    <lineage>
        <taxon>Eukaryota</taxon>
        <taxon>Metazoa</taxon>
        <taxon>Ecdysozoa</taxon>
        <taxon>Nematoda</taxon>
        <taxon>Chromadorea</taxon>
        <taxon>Rhabditida</taxon>
        <taxon>Rhabditina</taxon>
        <taxon>Rhabditomorpha</taxon>
        <taxon>Rhabditoidea</taxon>
        <taxon>Rhabditidae</taxon>
        <taxon>Mesorhabditinae</taxon>
        <taxon>Mesorhabditis</taxon>
    </lineage>
</organism>
<dbReference type="SUPFAM" id="SSF55347">
    <property type="entry name" value="Glyceraldehyde-3-phosphate dehydrogenase-like, C-terminal domain"/>
    <property type="match status" value="1"/>
</dbReference>
<evidence type="ECO:0000259" key="2">
    <source>
        <dbReference type="Pfam" id="PF02800"/>
    </source>
</evidence>
<protein>
    <recommendedName>
        <fullName evidence="2">Glyceraldehyde 3-phosphate dehydrogenase catalytic domain-containing protein</fullName>
    </recommendedName>
</protein>
<feature type="non-terminal residue" evidence="3">
    <location>
        <position position="1"/>
    </location>
</feature>
<dbReference type="Gene3D" id="3.30.360.10">
    <property type="entry name" value="Dihydrodipicolinate Reductase, domain 2"/>
    <property type="match status" value="1"/>
</dbReference>
<reference evidence="3" key="1">
    <citation type="submission" date="2023-06" db="EMBL/GenBank/DDBJ databases">
        <authorList>
            <person name="Delattre M."/>
        </authorList>
    </citation>
    <scope>NUCLEOTIDE SEQUENCE</scope>
    <source>
        <strain evidence="3">AF72</strain>
    </source>
</reference>
<dbReference type="EMBL" id="CATQJA010000002">
    <property type="protein sequence ID" value="CAJ0557296.1"/>
    <property type="molecule type" value="Genomic_DNA"/>
</dbReference>
<dbReference type="GO" id="GO:0016620">
    <property type="term" value="F:oxidoreductase activity, acting on the aldehyde or oxo group of donors, NAD or NADP as acceptor"/>
    <property type="evidence" value="ECO:0007669"/>
    <property type="project" value="InterPro"/>
</dbReference>
<keyword evidence="4" id="KW-1185">Reference proteome</keyword>
<dbReference type="InterPro" id="IPR020829">
    <property type="entry name" value="GlycerAld_3-P_DH_cat"/>
</dbReference>
<sequence length="236" mass="25074">MVKVLHEAFGIESGLMTTIHAYTATSASTMLLTAISGAHRAAALSTIPTSPAPPPPSGGSSQKGAGLSSESAIVAVGSVAGDLTVLVGRWSGLEEIGEAAAADPHQIGTQSLYCEPCRPCSTCIQDRRGSWQRLWWRPTCMRPSLIAALMSLRRQDASSLSADLSGSVISRRALGKTRTAIRARPPGAVRLGTSEFRIPWRAVYQWQNDQIRGQATSSAYLKWGETYISYSLSGGP</sequence>
<evidence type="ECO:0000313" key="4">
    <source>
        <dbReference type="Proteomes" id="UP001177023"/>
    </source>
</evidence>
<dbReference type="Proteomes" id="UP001177023">
    <property type="component" value="Unassembled WGS sequence"/>
</dbReference>
<dbReference type="Pfam" id="PF02800">
    <property type="entry name" value="Gp_dh_C"/>
    <property type="match status" value="1"/>
</dbReference>
<dbReference type="AlphaFoldDB" id="A0AA36C3U9"/>
<gene>
    <name evidence="3" type="ORF">MSPICULIGERA_LOCUS54</name>
</gene>